<accession>A0A371Q7S6</accession>
<evidence type="ECO:0000313" key="1">
    <source>
        <dbReference type="EMBL" id="REK90752.1"/>
    </source>
</evidence>
<gene>
    <name evidence="1" type="ORF">DY245_08395</name>
</gene>
<sequence>MNTLQAVERNEWVGHYGIAEQLPELVDLVLDSGCAVGCELRLMGNVRLLPLAILALASAPLGLAADPAPVPTPRRSSWVRVNEPEGRAWPAPPRAEDRLPFTVAAPDPNRLELQSVLITAGVPLVPGGRETVRRIAELRTPVVDAVVGRLGGRR</sequence>
<evidence type="ECO:0000313" key="2">
    <source>
        <dbReference type="Proteomes" id="UP000262477"/>
    </source>
</evidence>
<protein>
    <submittedName>
        <fullName evidence="1">Uncharacterized protein</fullName>
    </submittedName>
</protein>
<organism evidence="1 2">
    <name type="scientific">Streptomyces inhibens</name>
    <dbReference type="NCBI Taxonomy" id="2293571"/>
    <lineage>
        <taxon>Bacteria</taxon>
        <taxon>Bacillati</taxon>
        <taxon>Actinomycetota</taxon>
        <taxon>Actinomycetes</taxon>
        <taxon>Kitasatosporales</taxon>
        <taxon>Streptomycetaceae</taxon>
        <taxon>Streptomyces</taxon>
    </lineage>
</organism>
<dbReference type="EMBL" id="QUAC01000057">
    <property type="protein sequence ID" value="REK90752.1"/>
    <property type="molecule type" value="Genomic_DNA"/>
</dbReference>
<dbReference type="Proteomes" id="UP000262477">
    <property type="component" value="Unassembled WGS sequence"/>
</dbReference>
<proteinExistence type="predicted"/>
<keyword evidence="2" id="KW-1185">Reference proteome</keyword>
<dbReference type="RefSeq" id="WP_128505133.1">
    <property type="nucleotide sequence ID" value="NZ_QUAC01000057.1"/>
</dbReference>
<dbReference type="OrthoDB" id="9993475at2"/>
<comment type="caution">
    <text evidence="1">The sequence shown here is derived from an EMBL/GenBank/DDBJ whole genome shotgun (WGS) entry which is preliminary data.</text>
</comment>
<dbReference type="AlphaFoldDB" id="A0A371Q7S6"/>
<name>A0A371Q7S6_STRIH</name>
<reference evidence="1 2" key="1">
    <citation type="submission" date="2018-08" db="EMBL/GenBank/DDBJ databases">
        <title>Streptomyces NEAU-D10 sp. nov., a novel Actinomycete isolated from soil.</title>
        <authorList>
            <person name="Jin L."/>
        </authorList>
    </citation>
    <scope>NUCLEOTIDE SEQUENCE [LARGE SCALE GENOMIC DNA]</scope>
    <source>
        <strain evidence="1 2">NEAU-D10</strain>
    </source>
</reference>